<evidence type="ECO:0000313" key="2">
    <source>
        <dbReference type="EMBL" id="CAH1267877.1"/>
    </source>
</evidence>
<dbReference type="SUPFAM" id="SSF52540">
    <property type="entry name" value="P-loop containing nucleoside triphosphate hydrolases"/>
    <property type="match status" value="1"/>
</dbReference>
<dbReference type="PROSITE" id="PS51722">
    <property type="entry name" value="G_TR_2"/>
    <property type="match status" value="1"/>
</dbReference>
<evidence type="ECO:0000259" key="1">
    <source>
        <dbReference type="PROSITE" id="PS51722"/>
    </source>
</evidence>
<dbReference type="Pfam" id="PF00009">
    <property type="entry name" value="GTP_EFTU"/>
    <property type="match status" value="1"/>
</dbReference>
<dbReference type="PRINTS" id="PR00315">
    <property type="entry name" value="ELONGATNFCT"/>
</dbReference>
<proteinExistence type="predicted"/>
<dbReference type="InterPro" id="IPR006297">
    <property type="entry name" value="EF-4"/>
</dbReference>
<keyword evidence="3" id="KW-1185">Reference proteome</keyword>
<dbReference type="InterPro" id="IPR000795">
    <property type="entry name" value="T_Tr_GTP-bd_dom"/>
</dbReference>
<protein>
    <submittedName>
        <fullName evidence="2">GUF1 protein</fullName>
    </submittedName>
</protein>
<dbReference type="GO" id="GO:0097177">
    <property type="term" value="F:mitochondrial ribosome binding"/>
    <property type="evidence" value="ECO:0007669"/>
    <property type="project" value="TreeGrafter"/>
</dbReference>
<dbReference type="GO" id="GO:0003924">
    <property type="term" value="F:GTPase activity"/>
    <property type="evidence" value="ECO:0007669"/>
    <property type="project" value="InterPro"/>
</dbReference>
<dbReference type="EMBL" id="OV696691">
    <property type="protein sequence ID" value="CAH1267877.1"/>
    <property type="molecule type" value="Genomic_DNA"/>
</dbReference>
<organism evidence="2 3">
    <name type="scientific">Branchiostoma lanceolatum</name>
    <name type="common">Common lancelet</name>
    <name type="synonym">Amphioxus lanceolatum</name>
    <dbReference type="NCBI Taxonomy" id="7740"/>
    <lineage>
        <taxon>Eukaryota</taxon>
        <taxon>Metazoa</taxon>
        <taxon>Chordata</taxon>
        <taxon>Cephalochordata</taxon>
        <taxon>Leptocardii</taxon>
        <taxon>Amphioxiformes</taxon>
        <taxon>Branchiostomatidae</taxon>
        <taxon>Branchiostoma</taxon>
    </lineage>
</organism>
<dbReference type="Proteomes" id="UP000838412">
    <property type="component" value="Chromosome 6"/>
</dbReference>
<dbReference type="PROSITE" id="PS00301">
    <property type="entry name" value="G_TR_1"/>
    <property type="match status" value="1"/>
</dbReference>
<dbReference type="GO" id="GO:0045727">
    <property type="term" value="P:positive regulation of translation"/>
    <property type="evidence" value="ECO:0007669"/>
    <property type="project" value="TreeGrafter"/>
</dbReference>
<dbReference type="GO" id="GO:0005739">
    <property type="term" value="C:mitochondrion"/>
    <property type="evidence" value="ECO:0007669"/>
    <property type="project" value="TreeGrafter"/>
</dbReference>
<dbReference type="Gene3D" id="3.40.50.300">
    <property type="entry name" value="P-loop containing nucleotide triphosphate hydrolases"/>
    <property type="match status" value="1"/>
</dbReference>
<dbReference type="AlphaFoldDB" id="A0A8K0A249"/>
<dbReference type="PANTHER" id="PTHR43512">
    <property type="entry name" value="TRANSLATION FACTOR GUF1-RELATED"/>
    <property type="match status" value="1"/>
</dbReference>
<dbReference type="PANTHER" id="PTHR43512:SF7">
    <property type="entry name" value="TRANSLATION FACTOR GUF1, MITOCHONDRIAL"/>
    <property type="match status" value="1"/>
</dbReference>
<accession>A0A8K0A249</accession>
<dbReference type="InterPro" id="IPR027417">
    <property type="entry name" value="P-loop_NTPase"/>
</dbReference>
<sequence>MQAQSHLRTMLDRLRVRLAVLGLTVEIWAGTVFGGSGRVGRESLGTRAALGGAPIHGVWTPRIDMSQFPVENIRNFSIIAHVDHGKSTLADRLLELTGKSRIAACALLTGTISQEASNKQVLDKLQVERERGITVKAQTASMFHQYQGKTYLLNLIDTPVSNASFCFVMVLH</sequence>
<dbReference type="GO" id="GO:0005525">
    <property type="term" value="F:GTP binding"/>
    <property type="evidence" value="ECO:0007669"/>
    <property type="project" value="InterPro"/>
</dbReference>
<name>A0A8K0A249_BRALA</name>
<feature type="domain" description="Tr-type G" evidence="1">
    <location>
        <begin position="71"/>
        <end position="172"/>
    </location>
</feature>
<reference evidence="2" key="1">
    <citation type="submission" date="2022-01" db="EMBL/GenBank/DDBJ databases">
        <authorList>
            <person name="Braso-Vives M."/>
        </authorList>
    </citation>
    <scope>NUCLEOTIDE SEQUENCE</scope>
</reference>
<dbReference type="InterPro" id="IPR031157">
    <property type="entry name" value="G_TR_CS"/>
</dbReference>
<evidence type="ECO:0000313" key="3">
    <source>
        <dbReference type="Proteomes" id="UP000838412"/>
    </source>
</evidence>
<gene>
    <name evidence="2" type="primary">GUF1</name>
    <name evidence="2" type="ORF">BLAG_LOCUS21039</name>
</gene>
<dbReference type="OrthoDB" id="364892at2759"/>